<proteinExistence type="predicted"/>
<feature type="coiled-coil region" evidence="1">
    <location>
        <begin position="167"/>
        <end position="194"/>
    </location>
</feature>
<evidence type="ECO:0000259" key="2">
    <source>
        <dbReference type="Pfam" id="PF10547"/>
    </source>
</evidence>
<evidence type="ECO:0000313" key="4">
    <source>
        <dbReference type="Proteomes" id="UP000220922"/>
    </source>
</evidence>
<evidence type="ECO:0000313" key="3">
    <source>
        <dbReference type="EMBL" id="PDV96825.1"/>
    </source>
</evidence>
<sequence length="288" mass="32577">MSSDLPASAPSPHEQLPIPLFDGVVLAVRSGDGLIFLDLRDLCATLGLDVASQRRRILTMDDVRLAPFRVSVGGKQIRTRDFLLLDDVPLWLLSVQQRRVNPEVRERFSYVKTYLVSAVRQAFAQLTGLPDAPSSTIEDLSELDRIDQALSQLAVLGQRQAELEQSQARARTAYRDLRSLLSELRERVQELEHQAHTRLSPTQRGTIYRMVQTWGQARAQQTPDLAPGLAIRRSWAEVNARFGVSTYTDLPASRYDDVVQFIQDRYRDLTGKELPRIEQHGLEEFDGA</sequence>
<dbReference type="AlphaFoldDB" id="A0A2H3KGF5"/>
<reference evidence="3 4" key="1">
    <citation type="submission" date="2016-05" db="EMBL/GenBank/DDBJ databases">
        <authorList>
            <person name="Lavstsen T."/>
            <person name="Jespersen J.S."/>
        </authorList>
    </citation>
    <scope>NUCLEOTIDE SEQUENCE [LARGE SCALE GENOMIC DNA]</scope>
    <source>
        <strain evidence="3 4">B7-9</strain>
    </source>
</reference>
<organism evidence="3 4">
    <name type="scientific">Candidatus Chloroploca asiatica</name>
    <dbReference type="NCBI Taxonomy" id="1506545"/>
    <lineage>
        <taxon>Bacteria</taxon>
        <taxon>Bacillati</taxon>
        <taxon>Chloroflexota</taxon>
        <taxon>Chloroflexia</taxon>
        <taxon>Chloroflexales</taxon>
        <taxon>Chloroflexineae</taxon>
        <taxon>Oscillochloridaceae</taxon>
        <taxon>Candidatus Chloroploca</taxon>
    </lineage>
</organism>
<dbReference type="Proteomes" id="UP000220922">
    <property type="component" value="Unassembled WGS sequence"/>
</dbReference>
<dbReference type="InterPro" id="IPR018875">
    <property type="entry name" value="Antirepressor_Ant_N"/>
</dbReference>
<feature type="domain" description="Antirepressor protein ant N-terminal" evidence="2">
    <location>
        <begin position="21"/>
        <end position="112"/>
    </location>
</feature>
<dbReference type="EMBL" id="LYXE01000179">
    <property type="protein sequence ID" value="PDV96825.1"/>
    <property type="molecule type" value="Genomic_DNA"/>
</dbReference>
<gene>
    <name evidence="3" type="ORF">A9Q02_20315</name>
</gene>
<comment type="caution">
    <text evidence="3">The sequence shown here is derived from an EMBL/GenBank/DDBJ whole genome shotgun (WGS) entry which is preliminary data.</text>
</comment>
<dbReference type="Pfam" id="PF10547">
    <property type="entry name" value="P22_AR_N"/>
    <property type="match status" value="1"/>
</dbReference>
<name>A0A2H3KGF5_9CHLR</name>
<accession>A0A2H3KGF5</accession>
<evidence type="ECO:0000256" key="1">
    <source>
        <dbReference type="SAM" id="Coils"/>
    </source>
</evidence>
<keyword evidence="4" id="KW-1185">Reference proteome</keyword>
<protein>
    <recommendedName>
        <fullName evidence="2">Antirepressor protein ant N-terminal domain-containing protein</fullName>
    </recommendedName>
</protein>
<keyword evidence="1" id="KW-0175">Coiled coil</keyword>